<keyword evidence="3" id="KW-1185">Reference proteome</keyword>
<proteinExistence type="predicted"/>
<reference evidence="2" key="1">
    <citation type="submission" date="2022-11" db="EMBL/GenBank/DDBJ databases">
        <title>Centuries of genome instability and evolution in soft-shell clam transmissible cancer (bioRxiv).</title>
        <authorList>
            <person name="Hart S.F.M."/>
            <person name="Yonemitsu M.A."/>
            <person name="Giersch R.M."/>
            <person name="Beal B.F."/>
            <person name="Arriagada G."/>
            <person name="Davis B.W."/>
            <person name="Ostrander E.A."/>
            <person name="Goff S.P."/>
            <person name="Metzger M.J."/>
        </authorList>
    </citation>
    <scope>NUCLEOTIDE SEQUENCE</scope>
    <source>
        <strain evidence="2">MELC-2E11</strain>
        <tissue evidence="2">Siphon/mantle</tissue>
    </source>
</reference>
<organism evidence="2 3">
    <name type="scientific">Mya arenaria</name>
    <name type="common">Soft-shell clam</name>
    <dbReference type="NCBI Taxonomy" id="6604"/>
    <lineage>
        <taxon>Eukaryota</taxon>
        <taxon>Metazoa</taxon>
        <taxon>Spiralia</taxon>
        <taxon>Lophotrochozoa</taxon>
        <taxon>Mollusca</taxon>
        <taxon>Bivalvia</taxon>
        <taxon>Autobranchia</taxon>
        <taxon>Heteroconchia</taxon>
        <taxon>Euheterodonta</taxon>
        <taxon>Imparidentia</taxon>
        <taxon>Neoheterodontei</taxon>
        <taxon>Myida</taxon>
        <taxon>Myoidea</taxon>
        <taxon>Myidae</taxon>
        <taxon>Mya</taxon>
    </lineage>
</organism>
<feature type="region of interest" description="Disordered" evidence="1">
    <location>
        <begin position="61"/>
        <end position="82"/>
    </location>
</feature>
<dbReference type="EMBL" id="CP111015">
    <property type="protein sequence ID" value="WAR03446.1"/>
    <property type="molecule type" value="Genomic_DNA"/>
</dbReference>
<feature type="compositionally biased region" description="Basic and acidic residues" evidence="1">
    <location>
        <begin position="1"/>
        <end position="12"/>
    </location>
</feature>
<sequence length="94" mass="10898">MSKPVDTTDKRLRGQGRAIGRGDFEKKKHRPDCAVRSDRQTPGWRCNWETKMVYSVRVKLKSEETGDSEKPSNQRTGKTAKEYNIWNIEEISNV</sequence>
<protein>
    <submittedName>
        <fullName evidence="2">Uncharacterized protein</fullName>
    </submittedName>
</protein>
<feature type="compositionally biased region" description="Basic and acidic residues" evidence="1">
    <location>
        <begin position="20"/>
        <end position="39"/>
    </location>
</feature>
<accession>A0ABY7E8G9</accession>
<feature type="region of interest" description="Disordered" evidence="1">
    <location>
        <begin position="1"/>
        <end position="41"/>
    </location>
</feature>
<feature type="compositionally biased region" description="Basic and acidic residues" evidence="1">
    <location>
        <begin position="61"/>
        <end position="72"/>
    </location>
</feature>
<gene>
    <name evidence="2" type="ORF">MAR_010004</name>
</gene>
<evidence type="ECO:0000313" key="2">
    <source>
        <dbReference type="EMBL" id="WAR03446.1"/>
    </source>
</evidence>
<evidence type="ECO:0000313" key="3">
    <source>
        <dbReference type="Proteomes" id="UP001164746"/>
    </source>
</evidence>
<name>A0ABY7E8G9_MYAAR</name>
<dbReference type="Proteomes" id="UP001164746">
    <property type="component" value="Chromosome 4"/>
</dbReference>
<evidence type="ECO:0000256" key="1">
    <source>
        <dbReference type="SAM" id="MobiDB-lite"/>
    </source>
</evidence>